<dbReference type="EMBL" id="JAGGJX010000001">
    <property type="protein sequence ID" value="MBP1854490.1"/>
    <property type="molecule type" value="Genomic_DNA"/>
</dbReference>
<evidence type="ECO:0000256" key="11">
    <source>
        <dbReference type="ARBA" id="ARBA00023268"/>
    </source>
</evidence>
<evidence type="ECO:0000256" key="5">
    <source>
        <dbReference type="ARBA" id="ARBA00022679"/>
    </source>
</evidence>
<evidence type="ECO:0000256" key="2">
    <source>
        <dbReference type="ARBA" id="ARBA00005201"/>
    </source>
</evidence>
<dbReference type="InterPro" id="IPR023465">
    <property type="entry name" value="Riboflavin_kinase_dom_sf"/>
</dbReference>
<evidence type="ECO:0000313" key="16">
    <source>
        <dbReference type="EMBL" id="MBP1854490.1"/>
    </source>
</evidence>
<evidence type="ECO:0000256" key="9">
    <source>
        <dbReference type="ARBA" id="ARBA00022827"/>
    </source>
</evidence>
<keyword evidence="10 14" id="KW-0067">ATP-binding</keyword>
<comment type="caution">
    <text evidence="16">The sequence shown here is derived from an EMBL/GenBank/DDBJ whole genome shotgun (WGS) entry which is preliminary data.</text>
</comment>
<dbReference type="SUPFAM" id="SSF82114">
    <property type="entry name" value="Riboflavin kinase-like"/>
    <property type="match status" value="1"/>
</dbReference>
<keyword evidence="11" id="KW-0511">Multifunctional enzyme</keyword>
<evidence type="ECO:0000259" key="15">
    <source>
        <dbReference type="SMART" id="SM00904"/>
    </source>
</evidence>
<dbReference type="InterPro" id="IPR014729">
    <property type="entry name" value="Rossmann-like_a/b/a_fold"/>
</dbReference>
<comment type="catalytic activity">
    <reaction evidence="12 14">
        <text>riboflavin + ATP = FMN + ADP + H(+)</text>
        <dbReference type="Rhea" id="RHEA:14357"/>
        <dbReference type="ChEBI" id="CHEBI:15378"/>
        <dbReference type="ChEBI" id="CHEBI:30616"/>
        <dbReference type="ChEBI" id="CHEBI:57986"/>
        <dbReference type="ChEBI" id="CHEBI:58210"/>
        <dbReference type="ChEBI" id="CHEBI:456216"/>
        <dbReference type="EC" id="2.7.1.26"/>
    </reaction>
</comment>
<reference evidence="16 17" key="1">
    <citation type="submission" date="2021-03" db="EMBL/GenBank/DDBJ databases">
        <title>Genomic Encyclopedia of Type Strains, Phase IV (KMG-IV): sequencing the most valuable type-strain genomes for metagenomic binning, comparative biology and taxonomic classification.</title>
        <authorList>
            <person name="Goeker M."/>
        </authorList>
    </citation>
    <scope>NUCLEOTIDE SEQUENCE [LARGE SCALE GENOMIC DNA]</scope>
    <source>
        <strain evidence="16 17">DSM 1289</strain>
    </source>
</reference>
<gene>
    <name evidence="16" type="ORF">J2Z43_000880</name>
</gene>
<evidence type="ECO:0000256" key="4">
    <source>
        <dbReference type="ARBA" id="ARBA00022643"/>
    </source>
</evidence>
<sequence length="309" mass="35041">MEIIKSLDKIKDISHSAVTIGNFDGVHKGHQVLINKTVKAAKENGVKSVVFTFENHPVNFFKLDTVKNIISNEDKLKIFESMDVDVAVIVPFDHYMTTVDPTAFVEDILVDKLHAKFIIIGHDFSFAKEKMGNSKFLQSVQDKYKFDVEIVEPVMIRGKRISSTYIRELVSNGRVEEIKEYLGRNYKISGEVIHSKKLGRTIGFPTANISMDKGMLTPDIGIYASIVNIDKELYFGATNVGYNPTVNGQSLSLETNIIDFDKDIYGKIIEVEFLEKIRDEIKFDGIEGLKNQLAKDVDYVKRNYVCKIK</sequence>
<comment type="catalytic activity">
    <reaction evidence="13 14">
        <text>FMN + ATP + H(+) = FAD + diphosphate</text>
        <dbReference type="Rhea" id="RHEA:17237"/>
        <dbReference type="ChEBI" id="CHEBI:15378"/>
        <dbReference type="ChEBI" id="CHEBI:30616"/>
        <dbReference type="ChEBI" id="CHEBI:33019"/>
        <dbReference type="ChEBI" id="CHEBI:57692"/>
        <dbReference type="ChEBI" id="CHEBI:58210"/>
        <dbReference type="EC" id="2.7.7.2"/>
    </reaction>
</comment>
<keyword evidence="5 14" id="KW-0808">Transferase</keyword>
<dbReference type="Pfam" id="PF06574">
    <property type="entry name" value="FAD_syn"/>
    <property type="match status" value="1"/>
</dbReference>
<evidence type="ECO:0000256" key="1">
    <source>
        <dbReference type="ARBA" id="ARBA00004726"/>
    </source>
</evidence>
<dbReference type="NCBIfam" id="TIGR00083">
    <property type="entry name" value="ribF"/>
    <property type="match status" value="1"/>
</dbReference>
<evidence type="ECO:0000256" key="8">
    <source>
        <dbReference type="ARBA" id="ARBA00022777"/>
    </source>
</evidence>
<dbReference type="EC" id="2.7.7.2" evidence="14"/>
<feature type="domain" description="Riboflavin kinase" evidence="15">
    <location>
        <begin position="181"/>
        <end position="305"/>
    </location>
</feature>
<protein>
    <recommendedName>
        <fullName evidence="14">Riboflavin biosynthesis protein</fullName>
    </recommendedName>
    <domain>
        <recommendedName>
            <fullName evidence="14">Riboflavin kinase</fullName>
            <ecNumber evidence="14">2.7.1.26</ecNumber>
        </recommendedName>
        <alternativeName>
            <fullName evidence="14">Flavokinase</fullName>
        </alternativeName>
    </domain>
    <domain>
        <recommendedName>
            <fullName evidence="14">FMN adenylyltransferase</fullName>
            <ecNumber evidence="14">2.7.7.2</ecNumber>
        </recommendedName>
        <alternativeName>
            <fullName evidence="14">FAD pyrophosphorylase</fullName>
        </alternativeName>
        <alternativeName>
            <fullName evidence="14">FAD synthase</fullName>
        </alternativeName>
    </domain>
</protein>
<keyword evidence="7 14" id="KW-0547">Nucleotide-binding</keyword>
<comment type="similarity">
    <text evidence="14">Belongs to the ribF family.</text>
</comment>
<dbReference type="NCBIfam" id="NF004160">
    <property type="entry name" value="PRK05627.1-3"/>
    <property type="match status" value="1"/>
</dbReference>
<keyword evidence="8 14" id="KW-0418">Kinase</keyword>
<keyword evidence="3 14" id="KW-0285">Flavoprotein</keyword>
<comment type="pathway">
    <text evidence="1 14">Cofactor biosynthesis; FAD biosynthesis; FAD from FMN: step 1/1.</text>
</comment>
<evidence type="ECO:0000256" key="10">
    <source>
        <dbReference type="ARBA" id="ARBA00022840"/>
    </source>
</evidence>
<evidence type="ECO:0000313" key="17">
    <source>
        <dbReference type="Proteomes" id="UP000767291"/>
    </source>
</evidence>
<dbReference type="Pfam" id="PF01687">
    <property type="entry name" value="Flavokinase"/>
    <property type="match status" value="1"/>
</dbReference>
<keyword evidence="6 14" id="KW-0548">Nucleotidyltransferase</keyword>
<dbReference type="PIRSF" id="PIRSF004491">
    <property type="entry name" value="FAD_Synth"/>
    <property type="match status" value="1"/>
</dbReference>
<dbReference type="InterPro" id="IPR015864">
    <property type="entry name" value="FAD_synthase"/>
</dbReference>
<keyword evidence="4 14" id="KW-0288">FMN</keyword>
<proteinExistence type="inferred from homology"/>
<dbReference type="SMART" id="SM00904">
    <property type="entry name" value="Flavokinase"/>
    <property type="match status" value="1"/>
</dbReference>
<evidence type="ECO:0000256" key="14">
    <source>
        <dbReference type="PIRNR" id="PIRNR004491"/>
    </source>
</evidence>
<dbReference type="InterPro" id="IPR015865">
    <property type="entry name" value="Riboflavin_kinase_bac/euk"/>
</dbReference>
<keyword evidence="9 14" id="KW-0274">FAD</keyword>
<accession>A0ABS4E965</accession>
<dbReference type="SUPFAM" id="SSF52374">
    <property type="entry name" value="Nucleotidylyl transferase"/>
    <property type="match status" value="1"/>
</dbReference>
<dbReference type="InterPro" id="IPR023468">
    <property type="entry name" value="Riboflavin_kinase"/>
</dbReference>
<dbReference type="Gene3D" id="2.40.30.30">
    <property type="entry name" value="Riboflavin kinase-like"/>
    <property type="match status" value="1"/>
</dbReference>
<dbReference type="EC" id="2.7.1.26" evidence="14"/>
<dbReference type="InterPro" id="IPR002606">
    <property type="entry name" value="Riboflavin_kinase_bac"/>
</dbReference>
<dbReference type="CDD" id="cd02064">
    <property type="entry name" value="FAD_synthetase_N"/>
    <property type="match status" value="1"/>
</dbReference>
<dbReference type="GO" id="GO:0008531">
    <property type="term" value="F:riboflavin kinase activity"/>
    <property type="evidence" value="ECO:0007669"/>
    <property type="project" value="UniProtKB-EC"/>
</dbReference>
<dbReference type="Proteomes" id="UP000767291">
    <property type="component" value="Unassembled WGS sequence"/>
</dbReference>
<organism evidence="16 17">
    <name type="scientific">Metaclostridioides mangenotii</name>
    <dbReference type="NCBI Taxonomy" id="1540"/>
    <lineage>
        <taxon>Bacteria</taxon>
        <taxon>Bacillati</taxon>
        <taxon>Bacillota</taxon>
        <taxon>Clostridia</taxon>
        <taxon>Peptostreptococcales</taxon>
        <taxon>Peptostreptococcaceae</taxon>
        <taxon>Metaclostridioides</taxon>
    </lineage>
</organism>
<dbReference type="Gene3D" id="3.40.50.620">
    <property type="entry name" value="HUPs"/>
    <property type="match status" value="1"/>
</dbReference>
<comment type="pathway">
    <text evidence="2 14">Cofactor biosynthesis; FMN biosynthesis; FMN from riboflavin (ATP route): step 1/1.</text>
</comment>
<dbReference type="NCBIfam" id="NF004162">
    <property type="entry name" value="PRK05627.1-5"/>
    <property type="match status" value="1"/>
</dbReference>
<evidence type="ECO:0000256" key="6">
    <source>
        <dbReference type="ARBA" id="ARBA00022695"/>
    </source>
</evidence>
<dbReference type="GO" id="GO:0003919">
    <property type="term" value="F:FMN adenylyltransferase activity"/>
    <property type="evidence" value="ECO:0007669"/>
    <property type="project" value="UniProtKB-EC"/>
</dbReference>
<dbReference type="PANTHER" id="PTHR22749:SF6">
    <property type="entry name" value="RIBOFLAVIN KINASE"/>
    <property type="match status" value="1"/>
</dbReference>
<dbReference type="RefSeq" id="WP_209456000.1">
    <property type="nucleotide sequence ID" value="NZ_BAAACS010000012.1"/>
</dbReference>
<name>A0ABS4E965_9FIRM</name>
<dbReference type="PANTHER" id="PTHR22749">
    <property type="entry name" value="RIBOFLAVIN KINASE/FMN ADENYLYLTRANSFERASE"/>
    <property type="match status" value="1"/>
</dbReference>
<evidence type="ECO:0000256" key="13">
    <source>
        <dbReference type="ARBA" id="ARBA00049494"/>
    </source>
</evidence>
<evidence type="ECO:0000256" key="7">
    <source>
        <dbReference type="ARBA" id="ARBA00022741"/>
    </source>
</evidence>
<evidence type="ECO:0000256" key="12">
    <source>
        <dbReference type="ARBA" id="ARBA00047880"/>
    </source>
</evidence>
<evidence type="ECO:0000256" key="3">
    <source>
        <dbReference type="ARBA" id="ARBA00022630"/>
    </source>
</evidence>
<keyword evidence="17" id="KW-1185">Reference proteome</keyword>